<dbReference type="EMBL" id="JAGSGD010000001">
    <property type="protein sequence ID" value="MBR7618593.1"/>
    <property type="molecule type" value="Genomic_DNA"/>
</dbReference>
<sequence>MSEYIPPPKGWRVFNGRLVPDPTLWGYLHRKQVVRGACYTRDCRRNYHLDFELLLRRGYAAVAMTEIQRLLLCHMPGGCSMTFQADKAGSGLPLSRLAANREVRILFRCGGCKWEKLVTPRQAIAQLTAAKTGAAATLHTDLITKITKPCPKCAATTWTCDVRWPTAPKDKTYAQRHLEDRAAERVVKGRDG</sequence>
<keyword evidence="2" id="KW-1185">Reference proteome</keyword>
<dbReference type="Proteomes" id="UP000622580">
    <property type="component" value="Unassembled WGS sequence"/>
</dbReference>
<dbReference type="AlphaFoldDB" id="A0A941D1I7"/>
<proteinExistence type="predicted"/>
<accession>A0A941D1I7</accession>
<name>A0A941D1I7_9CAUL</name>
<organism evidence="1 2">
    <name type="scientific">Phenylobacterium glaciei</name>
    <dbReference type="NCBI Taxonomy" id="2803784"/>
    <lineage>
        <taxon>Bacteria</taxon>
        <taxon>Pseudomonadati</taxon>
        <taxon>Pseudomonadota</taxon>
        <taxon>Alphaproteobacteria</taxon>
        <taxon>Caulobacterales</taxon>
        <taxon>Caulobacteraceae</taxon>
        <taxon>Phenylobacterium</taxon>
    </lineage>
</organism>
<reference evidence="1" key="1">
    <citation type="submission" date="2021-04" db="EMBL/GenBank/DDBJ databases">
        <title>Draft genome assembly of strain Phenylobacterium sp. 20VBR1 using MiniION and Illumina platforms.</title>
        <authorList>
            <person name="Thomas F.A."/>
            <person name="Krishnan K.P."/>
            <person name="Sinha R.K."/>
        </authorList>
    </citation>
    <scope>NUCLEOTIDE SEQUENCE</scope>
    <source>
        <strain evidence="1">20VBR1</strain>
    </source>
</reference>
<gene>
    <name evidence="1" type="ORF">JKL49_04265</name>
</gene>
<protein>
    <submittedName>
        <fullName evidence="1">Uncharacterized protein</fullName>
    </submittedName>
</protein>
<evidence type="ECO:0000313" key="2">
    <source>
        <dbReference type="Proteomes" id="UP000622580"/>
    </source>
</evidence>
<comment type="caution">
    <text evidence="1">The sequence shown here is derived from an EMBL/GenBank/DDBJ whole genome shotgun (WGS) entry which is preliminary data.</text>
</comment>
<dbReference type="RefSeq" id="WP_215338468.1">
    <property type="nucleotide sequence ID" value="NZ_JAGSGD010000001.1"/>
</dbReference>
<evidence type="ECO:0000313" key="1">
    <source>
        <dbReference type="EMBL" id="MBR7618593.1"/>
    </source>
</evidence>